<evidence type="ECO:0000256" key="9">
    <source>
        <dbReference type="ARBA" id="ARBA00023295"/>
    </source>
</evidence>
<comment type="caution">
    <text evidence="15">The sequence shown here is derived from an EMBL/GenBank/DDBJ whole genome shotgun (WGS) entry which is preliminary data.</text>
</comment>
<reference evidence="15 16" key="1">
    <citation type="submission" date="2020-10" db="EMBL/GenBank/DDBJ databases">
        <title>The Coptis chinensis genome and diversification of protoberbering-type alkaloids.</title>
        <authorList>
            <person name="Wang B."/>
            <person name="Shu S."/>
            <person name="Song C."/>
            <person name="Liu Y."/>
        </authorList>
    </citation>
    <scope>NUCLEOTIDE SEQUENCE [LARGE SCALE GENOMIC DNA]</scope>
    <source>
        <strain evidence="15">HL-2020</strain>
        <tissue evidence="15">Leaf</tissue>
    </source>
</reference>
<dbReference type="GO" id="GO:0071555">
    <property type="term" value="P:cell wall organization"/>
    <property type="evidence" value="ECO:0007669"/>
    <property type="project" value="UniProtKB-KW"/>
</dbReference>
<keyword evidence="4" id="KW-0134">Cell wall</keyword>
<evidence type="ECO:0000256" key="13">
    <source>
        <dbReference type="RuleBase" id="RU361169"/>
    </source>
</evidence>
<evidence type="ECO:0000256" key="4">
    <source>
        <dbReference type="ARBA" id="ARBA00022512"/>
    </source>
</evidence>
<evidence type="ECO:0000256" key="1">
    <source>
        <dbReference type="ARBA" id="ARBA00004191"/>
    </source>
</evidence>
<protein>
    <recommendedName>
        <fullName evidence="3">endo-polygalacturonase</fullName>
        <ecNumber evidence="3">3.2.1.15</ecNumber>
    </recommendedName>
</protein>
<keyword evidence="7" id="KW-0677">Repeat</keyword>
<dbReference type="FunFam" id="2.160.20.10:FF:000032">
    <property type="entry name" value="Pectin lyase-like superfamily protein"/>
    <property type="match status" value="1"/>
</dbReference>
<dbReference type="EC" id="3.2.1.15" evidence="3"/>
<dbReference type="PROSITE" id="PS00502">
    <property type="entry name" value="POLYGALACTURONASE"/>
    <property type="match status" value="1"/>
</dbReference>
<dbReference type="InterPro" id="IPR006626">
    <property type="entry name" value="PbH1"/>
</dbReference>
<organism evidence="15 16">
    <name type="scientific">Coptis chinensis</name>
    <dbReference type="NCBI Taxonomy" id="261450"/>
    <lineage>
        <taxon>Eukaryota</taxon>
        <taxon>Viridiplantae</taxon>
        <taxon>Streptophyta</taxon>
        <taxon>Embryophyta</taxon>
        <taxon>Tracheophyta</taxon>
        <taxon>Spermatophyta</taxon>
        <taxon>Magnoliopsida</taxon>
        <taxon>Ranunculales</taxon>
        <taxon>Ranunculaceae</taxon>
        <taxon>Coptidoideae</taxon>
        <taxon>Coptis</taxon>
    </lineage>
</organism>
<dbReference type="InterPro" id="IPR000743">
    <property type="entry name" value="Glyco_hydro_28"/>
</dbReference>
<evidence type="ECO:0000256" key="12">
    <source>
        <dbReference type="PROSITE-ProRule" id="PRU10052"/>
    </source>
</evidence>
<dbReference type="InterPro" id="IPR011050">
    <property type="entry name" value="Pectin_lyase_fold/virulence"/>
</dbReference>
<evidence type="ECO:0000256" key="6">
    <source>
        <dbReference type="ARBA" id="ARBA00022729"/>
    </source>
</evidence>
<evidence type="ECO:0000256" key="3">
    <source>
        <dbReference type="ARBA" id="ARBA00012736"/>
    </source>
</evidence>
<keyword evidence="6 14" id="KW-0732">Signal</keyword>
<feature type="signal peptide" evidence="14">
    <location>
        <begin position="1"/>
        <end position="20"/>
    </location>
</feature>
<dbReference type="AlphaFoldDB" id="A0A835IDR8"/>
<evidence type="ECO:0000256" key="8">
    <source>
        <dbReference type="ARBA" id="ARBA00022801"/>
    </source>
</evidence>
<dbReference type="Pfam" id="PF00295">
    <property type="entry name" value="Glyco_hydro_28"/>
    <property type="match status" value="1"/>
</dbReference>
<dbReference type="Proteomes" id="UP000631114">
    <property type="component" value="Unassembled WGS sequence"/>
</dbReference>
<evidence type="ECO:0000256" key="7">
    <source>
        <dbReference type="ARBA" id="ARBA00022737"/>
    </source>
</evidence>
<keyword evidence="16" id="KW-1185">Reference proteome</keyword>
<feature type="chain" id="PRO_5032790364" description="endo-polygalacturonase" evidence="14">
    <location>
        <begin position="21"/>
        <end position="419"/>
    </location>
</feature>
<keyword evidence="9 13" id="KW-0326">Glycosidase</keyword>
<evidence type="ECO:0000256" key="14">
    <source>
        <dbReference type="SAM" id="SignalP"/>
    </source>
</evidence>
<evidence type="ECO:0000256" key="10">
    <source>
        <dbReference type="ARBA" id="ARBA00023316"/>
    </source>
</evidence>
<feature type="active site" evidence="12">
    <location>
        <position position="250"/>
    </location>
</feature>
<name>A0A835IDR8_9MAGN</name>
<gene>
    <name evidence="15" type="ORF">IFM89_026141</name>
</gene>
<dbReference type="SUPFAM" id="SSF51126">
    <property type="entry name" value="Pectin lyase-like"/>
    <property type="match status" value="1"/>
</dbReference>
<dbReference type="EMBL" id="JADFTS010000003">
    <property type="protein sequence ID" value="KAF9615726.1"/>
    <property type="molecule type" value="Genomic_DNA"/>
</dbReference>
<evidence type="ECO:0000313" key="16">
    <source>
        <dbReference type="Proteomes" id="UP000631114"/>
    </source>
</evidence>
<dbReference type="GO" id="GO:0004650">
    <property type="term" value="F:polygalacturonase activity"/>
    <property type="evidence" value="ECO:0007669"/>
    <property type="project" value="UniProtKB-EC"/>
</dbReference>
<evidence type="ECO:0000256" key="11">
    <source>
        <dbReference type="ARBA" id="ARBA00034074"/>
    </source>
</evidence>
<dbReference type="SMART" id="SM00710">
    <property type="entry name" value="PbH1"/>
    <property type="match status" value="6"/>
</dbReference>
<dbReference type="InterPro" id="IPR012334">
    <property type="entry name" value="Pectin_lyas_fold"/>
</dbReference>
<comment type="catalytic activity">
    <reaction evidence="11">
        <text>(1,4-alpha-D-galacturonosyl)n+m + H2O = (1,4-alpha-D-galacturonosyl)n + (1,4-alpha-D-galacturonosyl)m.</text>
        <dbReference type="EC" id="3.2.1.15"/>
    </reaction>
</comment>
<evidence type="ECO:0000313" key="15">
    <source>
        <dbReference type="EMBL" id="KAF9615726.1"/>
    </source>
</evidence>
<dbReference type="PANTHER" id="PTHR31375">
    <property type="match status" value="1"/>
</dbReference>
<keyword evidence="10" id="KW-0961">Cell wall biogenesis/degradation</keyword>
<dbReference type="OrthoDB" id="187139at2759"/>
<sequence length="419" mass="46102">MGILALILVTLSCSNVIVLSRSFVKEINVLNYGAVGDGYTDDSQAFLKAWDVTCNLEFAESANMIIPGERRFLVNPITFNGPCKLSRINVQILGTILSPQDTETWDGIDSSQWLAFRRVTGLIVDGYGTIDGRGTNWWSNSCRNSHSKDCTKMAPTAIKFIFCSNSYIKDLHFIDSANTHIGIRQSEWFHITNLKISAPETSPNTDGIHIDRSKHVFIDRSSIRSGDDCISIGDHTSDIRITNINCGPGHGISVGSLGKGGSYVQVENIRVSHVNFYQTTNGVRIKTWKGATGYARDITFEHLNFTAVQNPIVIDQYYCNKLYLGNCNSAERSATGVHISDVTYKNATGTSSTSVAIRLNCSQSTACTGILLDTIQLSLTSGRHTTHKHWHERVTSSCTNARGKTKGLIQPNIPCLLQN</sequence>
<proteinExistence type="inferred from homology"/>
<comment type="similarity">
    <text evidence="2 13">Belongs to the glycosyl hydrolase 28 family.</text>
</comment>
<evidence type="ECO:0000256" key="2">
    <source>
        <dbReference type="ARBA" id="ARBA00008834"/>
    </source>
</evidence>
<dbReference type="Gene3D" id="2.160.20.10">
    <property type="entry name" value="Single-stranded right-handed beta-helix, Pectin lyase-like"/>
    <property type="match status" value="1"/>
</dbReference>
<evidence type="ECO:0000256" key="5">
    <source>
        <dbReference type="ARBA" id="ARBA00022525"/>
    </source>
</evidence>
<dbReference type="GO" id="GO:0005975">
    <property type="term" value="P:carbohydrate metabolic process"/>
    <property type="evidence" value="ECO:0007669"/>
    <property type="project" value="InterPro"/>
</dbReference>
<keyword evidence="5" id="KW-0964">Secreted</keyword>
<accession>A0A835IDR8</accession>
<comment type="subcellular location">
    <subcellularLocation>
        <location evidence="1">Secreted</location>
        <location evidence="1">Cell wall</location>
    </subcellularLocation>
</comment>
<keyword evidence="8 13" id="KW-0378">Hydrolase</keyword>